<protein>
    <recommendedName>
        <fullName evidence="3">Sulfotransferase family protein</fullName>
    </recommendedName>
</protein>
<dbReference type="RefSeq" id="WP_144890989.1">
    <property type="nucleotide sequence ID" value="NZ_CP042218.1"/>
</dbReference>
<gene>
    <name evidence="1" type="ORF">FPZ22_05050</name>
</gene>
<dbReference type="Proteomes" id="UP000316584">
    <property type="component" value="Chromosome"/>
</dbReference>
<evidence type="ECO:0008006" key="3">
    <source>
        <dbReference type="Google" id="ProtNLM"/>
    </source>
</evidence>
<organism evidence="1 2">
    <name type="scientific">Luteimonas granuli</name>
    <dbReference type="NCBI Taxonomy" id="1176533"/>
    <lineage>
        <taxon>Bacteria</taxon>
        <taxon>Pseudomonadati</taxon>
        <taxon>Pseudomonadota</taxon>
        <taxon>Gammaproteobacteria</taxon>
        <taxon>Lysobacterales</taxon>
        <taxon>Lysobacteraceae</taxon>
        <taxon>Luteimonas</taxon>
    </lineage>
</organism>
<evidence type="ECO:0000313" key="1">
    <source>
        <dbReference type="EMBL" id="QDW66338.1"/>
    </source>
</evidence>
<dbReference type="AlphaFoldDB" id="A0A518N363"/>
<keyword evidence="2" id="KW-1185">Reference proteome</keyword>
<dbReference type="InterPro" id="IPR027417">
    <property type="entry name" value="P-loop_NTPase"/>
</dbReference>
<proteinExistence type="predicted"/>
<dbReference type="OrthoDB" id="7981249at2"/>
<sequence>MARPRPMLISVHIPKTSGTSFGLLLRQRFGAALLEDYDDRPLSRGTVPRIASAVGHWPLLARRLAGYQAVHGHFLALKYLPLRAPMVTWLRHPAQRAVSRYEHYRREVAAGRPLQPVAGLRPGLTLEEFSRVPRFRNTCAKFLRGVPRGRVACYGFAEDVAGSLARMQQVLGLDLGTSLHANANPVNAGRPYALEPAQERSLLALNAEDYRLWCWAREREGL</sequence>
<name>A0A518N363_9GAMM</name>
<dbReference type="SUPFAM" id="SSF52540">
    <property type="entry name" value="P-loop containing nucleoside triphosphate hydrolases"/>
    <property type="match status" value="1"/>
</dbReference>
<accession>A0A518N363</accession>
<reference evidence="1 2" key="1">
    <citation type="submission" date="2019-07" db="EMBL/GenBank/DDBJ databases">
        <title>Full genome sequence of Luteimonas sp. Gr-4.</title>
        <authorList>
            <person name="Im W.-T."/>
        </authorList>
    </citation>
    <scope>NUCLEOTIDE SEQUENCE [LARGE SCALE GENOMIC DNA]</scope>
    <source>
        <strain evidence="1 2">Gr-4</strain>
    </source>
</reference>
<evidence type="ECO:0000313" key="2">
    <source>
        <dbReference type="Proteomes" id="UP000316584"/>
    </source>
</evidence>
<dbReference type="EMBL" id="CP042218">
    <property type="protein sequence ID" value="QDW66338.1"/>
    <property type="molecule type" value="Genomic_DNA"/>
</dbReference>
<dbReference type="Gene3D" id="3.40.50.300">
    <property type="entry name" value="P-loop containing nucleotide triphosphate hydrolases"/>
    <property type="match status" value="1"/>
</dbReference>
<dbReference type="KEGG" id="lug:FPZ22_05050"/>